<dbReference type="OrthoDB" id="2020926at2759"/>
<evidence type="ECO:0000256" key="3">
    <source>
        <dbReference type="ARBA" id="ARBA00018408"/>
    </source>
</evidence>
<keyword evidence="12" id="KW-1185">Reference proteome</keyword>
<gene>
    <name evidence="11" type="ORF">PACLA_8A021444</name>
</gene>
<feature type="compositionally biased region" description="Basic and acidic residues" evidence="10">
    <location>
        <begin position="210"/>
        <end position="220"/>
    </location>
</feature>
<sequence>NSNSADQHHDEYFEDAEDWINVNNRLKQHGFRSIRPIPPSQVSDVQSGVFLDEAEAHMLRNTIEKLLDDCERRQALVQELITSSNKLQEEVNAKSDKAYRYDREVGRLRKELKSQQSQIQELEQKRLDEVRSHGEEMQATSIAKADVQARCDVLEQKCVEMEQEIVELRYQNQELVAMERERQGRTSVFPKHKFGKDDSNSQDSKTSNIVEKDLDDDHPPNQDSPTTASELDDGGQSTPRNLESTPETLHSENMLEGKASKTDLMPSSKFLQKKLKTTERHVEESKKLIDLLEDENNKLKAELTKRPGLDEWRKAWKYNKKLERILMENNLSSSSRRTKELNDKKSVKHKTHIKDIDFLPINVCRKYIKRICMRLNINDLKEINPLLDSFVSLGETQKKMEALIRRILQVIDIKNVPYQLLDDISDSTEPRDHSVYCEKAWKLILPTLKKWSSEIKSLKALKDEITRLSQNIFPWKPAQDLFVEGNENDLSVDDLKKALEKISMNDDRAKASDLREDDPASMEQLKSIVAHFQKLFDVKSITGIFPRMNEVYSKVGETYNVMKTIRETLDLAPNANSVEIVNAIGKIQTAKHYLKFQDLPGIIKRLEEYDEFFPAFQSLVSQLYDLLGVDKMDEILTAVKALIHFPQK</sequence>
<dbReference type="GO" id="GO:0043015">
    <property type="term" value="F:gamma-tubulin binding"/>
    <property type="evidence" value="ECO:0007669"/>
    <property type="project" value="InterPro"/>
</dbReference>
<name>A0A6S7IFC1_PARCT</name>
<dbReference type="AlphaFoldDB" id="A0A6S7IFC1"/>
<comment type="subunit">
    <text evidence="2">Directly interacts with tubulin-gamma; this interaction determines centrosomal localization.</text>
</comment>
<feature type="coiled-coil region" evidence="9">
    <location>
        <begin position="105"/>
        <end position="178"/>
    </location>
</feature>
<evidence type="ECO:0000256" key="1">
    <source>
        <dbReference type="ARBA" id="ARBA00004300"/>
    </source>
</evidence>
<evidence type="ECO:0000256" key="2">
    <source>
        <dbReference type="ARBA" id="ARBA00011832"/>
    </source>
</evidence>
<proteinExistence type="predicted"/>
<dbReference type="GO" id="GO:0060271">
    <property type="term" value="P:cilium assembly"/>
    <property type="evidence" value="ECO:0007669"/>
    <property type="project" value="InterPro"/>
</dbReference>
<dbReference type="PANTHER" id="PTHR14594:SF1">
    <property type="entry name" value="CENTROSOMAL PROTEIN OF 70 KDA"/>
    <property type="match status" value="1"/>
</dbReference>
<evidence type="ECO:0000256" key="5">
    <source>
        <dbReference type="ARBA" id="ARBA00022803"/>
    </source>
</evidence>
<comment type="subcellular location">
    <subcellularLocation>
        <location evidence="1">Cytoplasm</location>
        <location evidence="1">Cytoskeleton</location>
        <location evidence="1">Microtubule organizing center</location>
        <location evidence="1">Centrosome</location>
    </subcellularLocation>
</comment>
<dbReference type="GO" id="GO:0005813">
    <property type="term" value="C:centrosome"/>
    <property type="evidence" value="ECO:0007669"/>
    <property type="project" value="UniProtKB-SubCell"/>
</dbReference>
<evidence type="ECO:0000313" key="11">
    <source>
        <dbReference type="EMBL" id="CAB4016207.1"/>
    </source>
</evidence>
<accession>A0A6S7IFC1</accession>
<feature type="compositionally biased region" description="Basic and acidic residues" evidence="10">
    <location>
        <begin position="249"/>
        <end position="261"/>
    </location>
</feature>
<keyword evidence="4" id="KW-0963">Cytoplasm</keyword>
<dbReference type="GO" id="GO:0070507">
    <property type="term" value="P:regulation of microtubule cytoskeleton organization"/>
    <property type="evidence" value="ECO:0007669"/>
    <property type="project" value="InterPro"/>
</dbReference>
<evidence type="ECO:0000256" key="7">
    <source>
        <dbReference type="ARBA" id="ARBA00023212"/>
    </source>
</evidence>
<keyword evidence="7" id="KW-0206">Cytoskeleton</keyword>
<evidence type="ECO:0000256" key="9">
    <source>
        <dbReference type="SAM" id="Coils"/>
    </source>
</evidence>
<reference evidence="11" key="1">
    <citation type="submission" date="2020-04" db="EMBL/GenBank/DDBJ databases">
        <authorList>
            <person name="Alioto T."/>
            <person name="Alioto T."/>
            <person name="Gomez Garrido J."/>
        </authorList>
    </citation>
    <scope>NUCLEOTIDE SEQUENCE</scope>
    <source>
        <strain evidence="11">A484AB</strain>
    </source>
</reference>
<keyword evidence="6 9" id="KW-0175">Coiled coil</keyword>
<feature type="compositionally biased region" description="Polar residues" evidence="10">
    <location>
        <begin position="221"/>
        <end position="248"/>
    </location>
</feature>
<comment type="function">
    <text evidence="8">Plays a role in the organization of both preexisting and nascent microtubules in interphase cells. During mitosis, required for the organization and orientation of the mitotic spindle.</text>
</comment>
<protein>
    <recommendedName>
        <fullName evidence="3">Centrosomal protein of 70 kDa</fullName>
    </recommendedName>
</protein>
<dbReference type="PANTHER" id="PTHR14594">
    <property type="entry name" value="CENTROSOMAL PROTEIN OF 70 KDA"/>
    <property type="match status" value="1"/>
</dbReference>
<keyword evidence="5" id="KW-0802">TPR repeat</keyword>
<dbReference type="Proteomes" id="UP001152795">
    <property type="component" value="Unassembled WGS sequence"/>
</dbReference>
<evidence type="ECO:0000256" key="4">
    <source>
        <dbReference type="ARBA" id="ARBA00022490"/>
    </source>
</evidence>
<evidence type="ECO:0000313" key="12">
    <source>
        <dbReference type="Proteomes" id="UP001152795"/>
    </source>
</evidence>
<dbReference type="EMBL" id="CACRXK020009017">
    <property type="protein sequence ID" value="CAB4016207.1"/>
    <property type="molecule type" value="Genomic_DNA"/>
</dbReference>
<feature type="region of interest" description="Disordered" evidence="10">
    <location>
        <begin position="181"/>
        <end position="268"/>
    </location>
</feature>
<evidence type="ECO:0000256" key="6">
    <source>
        <dbReference type="ARBA" id="ARBA00023054"/>
    </source>
</evidence>
<feature type="non-terminal residue" evidence="11">
    <location>
        <position position="648"/>
    </location>
</feature>
<organism evidence="11 12">
    <name type="scientific">Paramuricea clavata</name>
    <name type="common">Red gorgonian</name>
    <name type="synonym">Violescent sea-whip</name>
    <dbReference type="NCBI Taxonomy" id="317549"/>
    <lineage>
        <taxon>Eukaryota</taxon>
        <taxon>Metazoa</taxon>
        <taxon>Cnidaria</taxon>
        <taxon>Anthozoa</taxon>
        <taxon>Octocorallia</taxon>
        <taxon>Malacalcyonacea</taxon>
        <taxon>Plexauridae</taxon>
        <taxon>Paramuricea</taxon>
    </lineage>
</organism>
<evidence type="ECO:0000256" key="8">
    <source>
        <dbReference type="ARBA" id="ARBA00025273"/>
    </source>
</evidence>
<feature type="coiled-coil region" evidence="9">
    <location>
        <begin position="275"/>
        <end position="302"/>
    </location>
</feature>
<evidence type="ECO:0000256" key="10">
    <source>
        <dbReference type="SAM" id="MobiDB-lite"/>
    </source>
</evidence>
<comment type="caution">
    <text evidence="11">The sequence shown here is derived from an EMBL/GenBank/DDBJ whole genome shotgun (WGS) entry which is preliminary data.</text>
</comment>
<dbReference type="InterPro" id="IPR037692">
    <property type="entry name" value="CEP70"/>
</dbReference>